<dbReference type="AlphaFoldDB" id="A0A7W7ZAQ3"/>
<dbReference type="InterPro" id="IPR010998">
    <property type="entry name" value="Integrase_recombinase_N"/>
</dbReference>
<organism evidence="6 7">
    <name type="scientific">Granulicella aggregans</name>
    <dbReference type="NCBI Taxonomy" id="474949"/>
    <lineage>
        <taxon>Bacteria</taxon>
        <taxon>Pseudomonadati</taxon>
        <taxon>Acidobacteriota</taxon>
        <taxon>Terriglobia</taxon>
        <taxon>Terriglobales</taxon>
        <taxon>Acidobacteriaceae</taxon>
        <taxon>Granulicella</taxon>
    </lineage>
</organism>
<feature type="region of interest" description="Disordered" evidence="4">
    <location>
        <begin position="41"/>
        <end position="71"/>
    </location>
</feature>
<dbReference type="GO" id="GO:0015074">
    <property type="term" value="P:DNA integration"/>
    <property type="evidence" value="ECO:0007669"/>
    <property type="project" value="InterPro"/>
</dbReference>
<feature type="compositionally biased region" description="Basic and acidic residues" evidence="4">
    <location>
        <begin position="49"/>
        <end position="66"/>
    </location>
</feature>
<dbReference type="Proteomes" id="UP000540989">
    <property type="component" value="Unassembled WGS sequence"/>
</dbReference>
<feature type="region of interest" description="Disordered" evidence="4">
    <location>
        <begin position="384"/>
        <end position="411"/>
    </location>
</feature>
<gene>
    <name evidence="6" type="ORF">HDF16_001124</name>
</gene>
<dbReference type="Pfam" id="PF00589">
    <property type="entry name" value="Phage_integrase"/>
    <property type="match status" value="1"/>
</dbReference>
<dbReference type="Gene3D" id="1.10.150.130">
    <property type="match status" value="1"/>
</dbReference>
<feature type="domain" description="Tyr recombinase" evidence="5">
    <location>
        <begin position="180"/>
        <end position="377"/>
    </location>
</feature>
<dbReference type="CDD" id="cd00397">
    <property type="entry name" value="DNA_BRE_C"/>
    <property type="match status" value="1"/>
</dbReference>
<dbReference type="GO" id="GO:0003677">
    <property type="term" value="F:DNA binding"/>
    <property type="evidence" value="ECO:0007669"/>
    <property type="project" value="UniProtKB-KW"/>
</dbReference>
<dbReference type="SUPFAM" id="SSF56349">
    <property type="entry name" value="DNA breaking-rejoining enzymes"/>
    <property type="match status" value="1"/>
</dbReference>
<name>A0A7W7ZAQ3_9BACT</name>
<evidence type="ECO:0000256" key="4">
    <source>
        <dbReference type="SAM" id="MobiDB-lite"/>
    </source>
</evidence>
<dbReference type="EMBL" id="JACHIP010000002">
    <property type="protein sequence ID" value="MBB5056439.1"/>
    <property type="molecule type" value="Genomic_DNA"/>
</dbReference>
<reference evidence="6 7" key="1">
    <citation type="submission" date="2020-08" db="EMBL/GenBank/DDBJ databases">
        <title>Genomic Encyclopedia of Type Strains, Phase IV (KMG-V): Genome sequencing to study the core and pangenomes of soil and plant-associated prokaryotes.</title>
        <authorList>
            <person name="Whitman W."/>
        </authorList>
    </citation>
    <scope>NUCLEOTIDE SEQUENCE [LARGE SCALE GENOMIC DNA]</scope>
    <source>
        <strain evidence="6 7">M8UP14</strain>
    </source>
</reference>
<dbReference type="PROSITE" id="PS51898">
    <property type="entry name" value="TYR_RECOMBINASE"/>
    <property type="match status" value="1"/>
</dbReference>
<accession>A0A7W7ZAQ3</accession>
<evidence type="ECO:0000256" key="3">
    <source>
        <dbReference type="ARBA" id="ARBA00023172"/>
    </source>
</evidence>
<keyword evidence="3" id="KW-0233">DNA recombination</keyword>
<keyword evidence="7" id="KW-1185">Reference proteome</keyword>
<feature type="compositionally biased region" description="Basic and acidic residues" evidence="4">
    <location>
        <begin position="401"/>
        <end position="411"/>
    </location>
</feature>
<evidence type="ECO:0000256" key="1">
    <source>
        <dbReference type="ARBA" id="ARBA00008857"/>
    </source>
</evidence>
<proteinExistence type="inferred from homology"/>
<dbReference type="RefSeq" id="WP_184214372.1">
    <property type="nucleotide sequence ID" value="NZ_JACHIP010000002.1"/>
</dbReference>
<dbReference type="PANTHER" id="PTHR30349:SF64">
    <property type="entry name" value="PROPHAGE INTEGRASE INTD-RELATED"/>
    <property type="match status" value="1"/>
</dbReference>
<evidence type="ECO:0000259" key="5">
    <source>
        <dbReference type="PROSITE" id="PS51898"/>
    </source>
</evidence>
<dbReference type="Gene3D" id="1.10.443.10">
    <property type="entry name" value="Intergrase catalytic core"/>
    <property type="match status" value="1"/>
</dbReference>
<evidence type="ECO:0000313" key="7">
    <source>
        <dbReference type="Proteomes" id="UP000540989"/>
    </source>
</evidence>
<keyword evidence="2" id="KW-0238">DNA-binding</keyword>
<dbReference type="PANTHER" id="PTHR30349">
    <property type="entry name" value="PHAGE INTEGRASE-RELATED"/>
    <property type="match status" value="1"/>
</dbReference>
<dbReference type="InterPro" id="IPR002104">
    <property type="entry name" value="Integrase_catalytic"/>
</dbReference>
<comment type="similarity">
    <text evidence="1">Belongs to the 'phage' integrase family.</text>
</comment>
<evidence type="ECO:0000256" key="2">
    <source>
        <dbReference type="ARBA" id="ARBA00023125"/>
    </source>
</evidence>
<comment type="caution">
    <text evidence="6">The sequence shown here is derived from an EMBL/GenBank/DDBJ whole genome shotgun (WGS) entry which is preliminary data.</text>
</comment>
<protein>
    <submittedName>
        <fullName evidence="6">Integrase</fullName>
    </submittedName>
</protein>
<dbReference type="InterPro" id="IPR013762">
    <property type="entry name" value="Integrase-like_cat_sf"/>
</dbReference>
<dbReference type="InterPro" id="IPR011010">
    <property type="entry name" value="DNA_brk_join_enz"/>
</dbReference>
<dbReference type="InterPro" id="IPR050090">
    <property type="entry name" value="Tyrosine_recombinase_XerCD"/>
</dbReference>
<evidence type="ECO:0000313" key="6">
    <source>
        <dbReference type="EMBL" id="MBB5056439.1"/>
    </source>
</evidence>
<sequence>MLHIYTRHAADCGHADDTQWRRCRCPKWLRGVLPNGEAIRESAGTRSWEQAERNARKKEAEADPTRVDQAQPRRATVKDAIRMFLEDEEARGLEHSSRKKSRTLFERQFLPFCEARKFVHIDQIVPVDLTEFRSTWNNGDVTTHRKHERMHSFFAFCVANDLRRKNPMDALKKPKTPDVVPTDYFLPKEFEKVVAATEKYEYGGGNDNRHRGQRLLALTLLMRWSGLAILDATSLERERLSENENGDDQIFLYRAKTGVPVNVVIPNEVGDALRALPNSHPSYFFWSGNGDPRSAAKAFQRSYWKLFKLAKIQKPDGTPKRCHPHMFRDTFAVELLLAGVPLDQVSLLLGHSSVKITERHYAPFCKARQEQLAASVKLAWKKPVQPLQEKRASSSKKHARRQDSDSVKKTA</sequence>
<dbReference type="GO" id="GO:0006310">
    <property type="term" value="P:DNA recombination"/>
    <property type="evidence" value="ECO:0007669"/>
    <property type="project" value="UniProtKB-KW"/>
</dbReference>